<evidence type="ECO:0000313" key="5">
    <source>
        <dbReference type="EMBL" id="SEP31994.1"/>
    </source>
</evidence>
<evidence type="ECO:0000256" key="4">
    <source>
        <dbReference type="SAM" id="MobiDB-lite"/>
    </source>
</evidence>
<evidence type="ECO:0000256" key="1">
    <source>
        <dbReference type="ARBA" id="ARBA00022729"/>
    </source>
</evidence>
<dbReference type="InterPro" id="IPR011043">
    <property type="entry name" value="Gal_Oxase/kelch_b-propeller"/>
</dbReference>
<dbReference type="Gene3D" id="2.130.10.130">
    <property type="entry name" value="Integrin alpha, N-terminal"/>
    <property type="match status" value="3"/>
</dbReference>
<accession>A0A1H8WWD1</accession>
<evidence type="ECO:0000313" key="6">
    <source>
        <dbReference type="Proteomes" id="UP000198775"/>
    </source>
</evidence>
<name>A0A1H8WWD1_9EURY</name>
<keyword evidence="1" id="KW-0732">Signal</keyword>
<keyword evidence="3" id="KW-0325">Glycoprotein</keyword>
<dbReference type="PANTHER" id="PTHR36220:SF1">
    <property type="entry name" value="GAMMA TUBULIN COMPLEX COMPONENT C-TERMINAL DOMAIN-CONTAINING PROTEIN"/>
    <property type="match status" value="1"/>
</dbReference>
<dbReference type="PROSITE" id="PS51470">
    <property type="entry name" value="FG_GAP"/>
    <property type="match status" value="1"/>
</dbReference>
<feature type="region of interest" description="Disordered" evidence="4">
    <location>
        <begin position="28"/>
        <end position="59"/>
    </location>
</feature>
<sequence>MDCNRRHIMKFLGASSTFTLAGCSQFSNSGSEANTDQPSDSNHTDTSQPQTSDNVTAPTQQLHKIIPSDGDRKDAFGEGVAISGDGTTAIIGADGDDDNGRNAGSTYVFMQREGGWKREDKLFGDESEGSLSFGASVAVSNDGSIALIGAPSESGPEGDRLGAAYVFVQTGGGWSQQAKLNVPGDGSEFGSRVAISGDGATALISASHASNSNGEYAGSAYIFSKEDGEWTQEAKLIANDGDGTDFFGTDVAISGDGTTAIIGASADEDPNGPRAGSTYVFVRENGSWTQRTKLTAPNGEMSDGFGTSVAVSGDGTTALIGANGEDNSNGENAGSTHVFSQENDGWTQETKLVAKNGTDDDSFGIAVAVSEDGTTAIIGSYTDAEPNGNYAGSAYAFSRVDENWTQQAKLVANDGSKNDRFGESVTVSNDGTIAIIGAYNADSPNGQFSGSAYVFK</sequence>
<keyword evidence="6" id="KW-1185">Reference proteome</keyword>
<dbReference type="AlphaFoldDB" id="A0A1H8WWD1"/>
<dbReference type="Proteomes" id="UP000198775">
    <property type="component" value="Unassembled WGS sequence"/>
</dbReference>
<evidence type="ECO:0000256" key="2">
    <source>
        <dbReference type="ARBA" id="ARBA00022737"/>
    </source>
</evidence>
<gene>
    <name evidence="5" type="ORF">SAMN05216388_10841</name>
</gene>
<dbReference type="InterPro" id="IPR028994">
    <property type="entry name" value="Integrin_alpha_N"/>
</dbReference>
<dbReference type="Pfam" id="PF14312">
    <property type="entry name" value="FG-GAP_2"/>
    <property type="match status" value="7"/>
</dbReference>
<dbReference type="InterPro" id="IPR013517">
    <property type="entry name" value="FG-GAP"/>
</dbReference>
<evidence type="ECO:0000256" key="3">
    <source>
        <dbReference type="ARBA" id="ARBA00023180"/>
    </source>
</evidence>
<feature type="region of interest" description="Disordered" evidence="4">
    <location>
        <begin position="324"/>
        <end position="346"/>
    </location>
</feature>
<organism evidence="5 6">
    <name type="scientific">Halorientalis persicus</name>
    <dbReference type="NCBI Taxonomy" id="1367881"/>
    <lineage>
        <taxon>Archaea</taxon>
        <taxon>Methanobacteriati</taxon>
        <taxon>Methanobacteriota</taxon>
        <taxon>Stenosarchaea group</taxon>
        <taxon>Halobacteria</taxon>
        <taxon>Halobacteriales</taxon>
        <taxon>Haloarculaceae</taxon>
        <taxon>Halorientalis</taxon>
    </lineage>
</organism>
<dbReference type="PANTHER" id="PTHR36220">
    <property type="entry name" value="UNNAMED PRODUCT"/>
    <property type="match status" value="1"/>
</dbReference>
<dbReference type="InterPro" id="IPR013519">
    <property type="entry name" value="Int_alpha_beta-p"/>
</dbReference>
<reference evidence="6" key="1">
    <citation type="submission" date="2016-10" db="EMBL/GenBank/DDBJ databases">
        <authorList>
            <person name="Varghese N."/>
            <person name="Submissions S."/>
        </authorList>
    </citation>
    <scope>NUCLEOTIDE SEQUENCE [LARGE SCALE GENOMIC DNA]</scope>
    <source>
        <strain evidence="6">IBRC-M 10043</strain>
    </source>
</reference>
<keyword evidence="2" id="KW-0677">Repeat</keyword>
<dbReference type="EMBL" id="FOCX01000084">
    <property type="protein sequence ID" value="SEP31994.1"/>
    <property type="molecule type" value="Genomic_DNA"/>
</dbReference>
<dbReference type="PROSITE" id="PS51257">
    <property type="entry name" value="PROKAR_LIPOPROTEIN"/>
    <property type="match status" value="1"/>
</dbReference>
<feature type="compositionally biased region" description="Polar residues" evidence="4">
    <location>
        <begin position="325"/>
        <end position="346"/>
    </location>
</feature>
<protein>
    <submittedName>
        <fullName evidence="5">FG-GAP repeat-containing protein</fullName>
    </submittedName>
</protein>
<proteinExistence type="predicted"/>
<dbReference type="SUPFAM" id="SSF50965">
    <property type="entry name" value="Galactose oxidase, central domain"/>
    <property type="match status" value="1"/>
</dbReference>